<dbReference type="InParanoid" id="K0IKH2"/>
<keyword evidence="2" id="KW-1185">Reference proteome</keyword>
<evidence type="ECO:0000313" key="2">
    <source>
        <dbReference type="Proteomes" id="UP000008037"/>
    </source>
</evidence>
<evidence type="ECO:0000313" key="1">
    <source>
        <dbReference type="EMBL" id="AFU59763.1"/>
    </source>
</evidence>
<accession>K0IKH2</accession>
<protein>
    <submittedName>
        <fullName evidence="1">Uncharacterized protein</fullName>
    </submittedName>
</protein>
<reference evidence="1 2" key="1">
    <citation type="journal article" date="2012" name="Environ. Microbiol.">
        <title>The genome of the ammonia-oxidizing Candidatus Nitrososphaera gargensis: insights into metabolic versatility and environmental adaptations.</title>
        <authorList>
            <person name="Spang A."/>
            <person name="Poehlein A."/>
            <person name="Offre P."/>
            <person name="Zumbragel S."/>
            <person name="Haider S."/>
            <person name="Rychlik N."/>
            <person name="Nowka B."/>
            <person name="Schmeisser C."/>
            <person name="Lebedeva E.V."/>
            <person name="Rattei T."/>
            <person name="Bohm C."/>
            <person name="Schmid M."/>
            <person name="Galushko A."/>
            <person name="Hatzenpichler R."/>
            <person name="Weinmaier T."/>
            <person name="Daniel R."/>
            <person name="Schleper C."/>
            <person name="Spieck E."/>
            <person name="Streit W."/>
            <person name="Wagner M."/>
        </authorList>
    </citation>
    <scope>NUCLEOTIDE SEQUENCE [LARGE SCALE GENOMIC DNA]</scope>
    <source>
        <strain evidence="2">Ga9.2</strain>
    </source>
</reference>
<organism evidence="1 2">
    <name type="scientific">Nitrososphaera gargensis (strain Ga9.2)</name>
    <dbReference type="NCBI Taxonomy" id="1237085"/>
    <lineage>
        <taxon>Archaea</taxon>
        <taxon>Nitrososphaerota</taxon>
        <taxon>Nitrososphaeria</taxon>
        <taxon>Nitrososphaerales</taxon>
        <taxon>Nitrososphaeraceae</taxon>
        <taxon>Nitrososphaera</taxon>
    </lineage>
</organism>
<dbReference type="HOGENOM" id="CLU_2695897_0_0_2"/>
<dbReference type="AlphaFoldDB" id="K0IKH2"/>
<dbReference type="Proteomes" id="UP000008037">
    <property type="component" value="Chromosome"/>
</dbReference>
<dbReference type="BioCyc" id="CNIT1237085:G1324-2843-MONOMER"/>
<gene>
    <name evidence="1" type="ordered locus">Ngar_c28430</name>
</gene>
<name>K0IKH2_NITGG</name>
<proteinExistence type="predicted"/>
<dbReference type="EMBL" id="CP002408">
    <property type="protein sequence ID" value="AFU59763.1"/>
    <property type="molecule type" value="Genomic_DNA"/>
</dbReference>
<sequence length="73" mass="7881">MLGEIIGELKGKVTGQRVASSEVRIETSVQETGKLLGVEVNQTVTFWVEARKNGLPYGEGLGNIMTRDGEMAT</sequence>
<dbReference type="OrthoDB" id="144619at2157"/>
<dbReference type="KEGG" id="nga:Ngar_c28430"/>